<feature type="signal peptide" evidence="1">
    <location>
        <begin position="1"/>
        <end position="19"/>
    </location>
</feature>
<evidence type="ECO:0000313" key="3">
    <source>
        <dbReference type="Proteomes" id="UP001156836"/>
    </source>
</evidence>
<dbReference type="Proteomes" id="UP001156836">
    <property type="component" value="Unassembled WGS sequence"/>
</dbReference>
<protein>
    <recommendedName>
        <fullName evidence="4">Lipoprotein</fullName>
    </recommendedName>
</protein>
<organism evidence="2 3">
    <name type="scientific">Chitiniphilus shinanonensis</name>
    <dbReference type="NCBI Taxonomy" id="553088"/>
    <lineage>
        <taxon>Bacteria</taxon>
        <taxon>Pseudomonadati</taxon>
        <taxon>Pseudomonadota</taxon>
        <taxon>Betaproteobacteria</taxon>
        <taxon>Neisseriales</taxon>
        <taxon>Chitinibacteraceae</taxon>
        <taxon>Chitiniphilus</taxon>
    </lineage>
</organism>
<comment type="caution">
    <text evidence="2">The sequence shown here is derived from an EMBL/GenBank/DDBJ whole genome shotgun (WGS) entry which is preliminary data.</text>
</comment>
<feature type="chain" id="PRO_5046889642" description="Lipoprotein" evidence="1">
    <location>
        <begin position="20"/>
        <end position="148"/>
    </location>
</feature>
<evidence type="ECO:0000256" key="1">
    <source>
        <dbReference type="SAM" id="SignalP"/>
    </source>
</evidence>
<name>A0ABQ6BSL2_9NEIS</name>
<proteinExistence type="predicted"/>
<keyword evidence="3" id="KW-1185">Reference proteome</keyword>
<keyword evidence="1" id="KW-0732">Signal</keyword>
<evidence type="ECO:0008006" key="4">
    <source>
        <dbReference type="Google" id="ProtNLM"/>
    </source>
</evidence>
<reference evidence="3" key="1">
    <citation type="journal article" date="2019" name="Int. J. Syst. Evol. Microbiol.">
        <title>The Global Catalogue of Microorganisms (GCM) 10K type strain sequencing project: providing services to taxonomists for standard genome sequencing and annotation.</title>
        <authorList>
            <consortium name="The Broad Institute Genomics Platform"/>
            <consortium name="The Broad Institute Genome Sequencing Center for Infectious Disease"/>
            <person name="Wu L."/>
            <person name="Ma J."/>
        </authorList>
    </citation>
    <scope>NUCLEOTIDE SEQUENCE [LARGE SCALE GENOMIC DNA]</scope>
    <source>
        <strain evidence="3">NBRC 104970</strain>
    </source>
</reference>
<gene>
    <name evidence="2" type="ORF">GCM10007860_17500</name>
</gene>
<sequence>MKKTLFGLLLAFSTLVAHADVPLVEQAPIEFDPVTVEAVAKLIPAAIAGRGWVTRHTGPGHMEAKLDRTKLWVAVDIAYTDHSVTITYAGSENFDYREAMAGQPAKIHSKYINWTRNMAADIRKAILTYQASALPPPTPAATTKPLEQ</sequence>
<accession>A0ABQ6BSL2</accession>
<dbReference type="RefSeq" id="WP_018749141.1">
    <property type="nucleotide sequence ID" value="NZ_BSOZ01000021.1"/>
</dbReference>
<dbReference type="EMBL" id="BSOZ01000021">
    <property type="protein sequence ID" value="GLS04603.1"/>
    <property type="molecule type" value="Genomic_DNA"/>
</dbReference>
<evidence type="ECO:0000313" key="2">
    <source>
        <dbReference type="EMBL" id="GLS04603.1"/>
    </source>
</evidence>